<evidence type="ECO:0000256" key="4">
    <source>
        <dbReference type="ARBA" id="ARBA00022840"/>
    </source>
</evidence>
<dbReference type="RefSeq" id="WP_147361601.1">
    <property type="nucleotide sequence ID" value="NZ_QWEE01000016.1"/>
</dbReference>
<dbReference type="Gene3D" id="3.40.50.300">
    <property type="entry name" value="P-loop containing nucleotide triphosphate hydrolases"/>
    <property type="match status" value="1"/>
</dbReference>
<comment type="similarity">
    <text evidence="1">Belongs to the ABC transporter superfamily.</text>
</comment>
<dbReference type="Proteomes" id="UP000265355">
    <property type="component" value="Unassembled WGS sequence"/>
</dbReference>
<reference evidence="6 7" key="1">
    <citation type="submission" date="2018-08" db="EMBL/GenBank/DDBJ databases">
        <title>Genome Sequence of Clavibacter michiganensis Subspecies type strains, and the Atypical Peach-Colored Strains Isolated from Tomato.</title>
        <authorList>
            <person name="Osdaghi E."/>
            <person name="Portier P."/>
            <person name="Briand M."/>
            <person name="Jacques M.-A."/>
        </authorList>
    </citation>
    <scope>NUCLEOTIDE SEQUENCE [LARGE SCALE GENOMIC DNA]</scope>
    <source>
        <strain evidence="6 7">CFBP 8216</strain>
    </source>
</reference>
<sequence>TLGGLLPAMSGRVGAEAALADGLGADPATWRSRELAARIGTVFQDPEHQFLAGTVRAELEVGPRAVGMDPAHADRRVDELLVRLRLDGLAQANPFTLSGGEKRRLSVATALATAPRLLVLDEPTFGQDARTWAELVALLADLVDRDGVGVLAVTHDAELVRALADDVLRLDTASGRAARLEVVR</sequence>
<dbReference type="InterPro" id="IPR015856">
    <property type="entry name" value="ABC_transpr_CbiO/EcfA_su"/>
</dbReference>
<dbReference type="EMBL" id="QWEE01000016">
    <property type="protein sequence ID" value="RII94163.1"/>
    <property type="molecule type" value="Genomic_DNA"/>
</dbReference>
<dbReference type="GO" id="GO:0005524">
    <property type="term" value="F:ATP binding"/>
    <property type="evidence" value="ECO:0007669"/>
    <property type="project" value="UniProtKB-KW"/>
</dbReference>
<dbReference type="PANTHER" id="PTHR43553">
    <property type="entry name" value="HEAVY METAL TRANSPORTER"/>
    <property type="match status" value="1"/>
</dbReference>
<keyword evidence="4 6" id="KW-0067">ATP-binding</keyword>
<evidence type="ECO:0000313" key="7">
    <source>
        <dbReference type="Proteomes" id="UP000265355"/>
    </source>
</evidence>
<name>A0ABX9NBI4_9MICO</name>
<comment type="caution">
    <text evidence="6">The sequence shown here is derived from an EMBL/GenBank/DDBJ whole genome shotgun (WGS) entry which is preliminary data.</text>
</comment>
<feature type="domain" description="ABC transporter" evidence="5">
    <location>
        <begin position="24"/>
        <end position="124"/>
    </location>
</feature>
<dbReference type="Pfam" id="PF00005">
    <property type="entry name" value="ABC_tran"/>
    <property type="match status" value="1"/>
</dbReference>
<accession>A0ABX9NBI4</accession>
<evidence type="ECO:0000256" key="2">
    <source>
        <dbReference type="ARBA" id="ARBA00022448"/>
    </source>
</evidence>
<feature type="non-terminal residue" evidence="6">
    <location>
        <position position="1"/>
    </location>
</feature>
<evidence type="ECO:0000256" key="3">
    <source>
        <dbReference type="ARBA" id="ARBA00022741"/>
    </source>
</evidence>
<organism evidence="6 7">
    <name type="scientific">Clavibacter californiensis</name>
    <dbReference type="NCBI Taxonomy" id="1401995"/>
    <lineage>
        <taxon>Bacteria</taxon>
        <taxon>Bacillati</taxon>
        <taxon>Actinomycetota</taxon>
        <taxon>Actinomycetes</taxon>
        <taxon>Micrococcales</taxon>
        <taxon>Microbacteriaceae</taxon>
        <taxon>Clavibacter</taxon>
    </lineage>
</organism>
<dbReference type="InterPro" id="IPR017871">
    <property type="entry name" value="ABC_transporter-like_CS"/>
</dbReference>
<keyword evidence="7" id="KW-1185">Reference proteome</keyword>
<keyword evidence="3" id="KW-0547">Nucleotide-binding</keyword>
<evidence type="ECO:0000313" key="6">
    <source>
        <dbReference type="EMBL" id="RII94163.1"/>
    </source>
</evidence>
<dbReference type="InterPro" id="IPR050095">
    <property type="entry name" value="ECF_ABC_transporter_ATP-bd"/>
</dbReference>
<evidence type="ECO:0000256" key="1">
    <source>
        <dbReference type="ARBA" id="ARBA00005417"/>
    </source>
</evidence>
<dbReference type="SUPFAM" id="SSF52540">
    <property type="entry name" value="P-loop containing nucleoside triphosphate hydrolases"/>
    <property type="match status" value="1"/>
</dbReference>
<keyword evidence="2" id="KW-0813">Transport</keyword>
<dbReference type="InterPro" id="IPR003439">
    <property type="entry name" value="ABC_transporter-like_ATP-bd"/>
</dbReference>
<dbReference type="InterPro" id="IPR027417">
    <property type="entry name" value="P-loop_NTPase"/>
</dbReference>
<dbReference type="PROSITE" id="PS00211">
    <property type="entry name" value="ABC_TRANSPORTER_1"/>
    <property type="match status" value="1"/>
</dbReference>
<gene>
    <name evidence="6" type="ORF">DZF98_02415</name>
</gene>
<dbReference type="CDD" id="cd03225">
    <property type="entry name" value="ABC_cobalt_CbiO_domain1"/>
    <property type="match status" value="1"/>
</dbReference>
<proteinExistence type="inferred from homology"/>
<evidence type="ECO:0000259" key="5">
    <source>
        <dbReference type="Pfam" id="PF00005"/>
    </source>
</evidence>
<protein>
    <submittedName>
        <fullName evidence="6">ABC transporter ATP-binding protein</fullName>
    </submittedName>
</protein>